<accession>A0A4C1UD28</accession>
<comment type="caution">
    <text evidence="1">The sequence shown here is derived from an EMBL/GenBank/DDBJ whole genome shotgun (WGS) entry which is preliminary data.</text>
</comment>
<sequence length="115" mass="12826">MLNGVVHNKQPYTGLGAIEINAGPLIRKVVHYGVGKRPARPAARRDLSLAKSSRTLIETYRTLMRGCDDDPAFVYRGRRTAATSGDGHGIVRETAVWLRNKNVDFVCRVSRVKYD</sequence>
<proteinExistence type="predicted"/>
<dbReference type="EMBL" id="BGZK01000159">
    <property type="protein sequence ID" value="GBP24259.1"/>
    <property type="molecule type" value="Genomic_DNA"/>
</dbReference>
<protein>
    <submittedName>
        <fullName evidence="1">Uncharacterized protein</fullName>
    </submittedName>
</protein>
<dbReference type="AlphaFoldDB" id="A0A4C1UD28"/>
<evidence type="ECO:0000313" key="1">
    <source>
        <dbReference type="EMBL" id="GBP24259.1"/>
    </source>
</evidence>
<keyword evidence="2" id="KW-1185">Reference proteome</keyword>
<dbReference type="Proteomes" id="UP000299102">
    <property type="component" value="Unassembled WGS sequence"/>
</dbReference>
<name>A0A4C1UD28_EUMVA</name>
<reference evidence="1 2" key="1">
    <citation type="journal article" date="2019" name="Commun. Biol.">
        <title>The bagworm genome reveals a unique fibroin gene that provides high tensile strength.</title>
        <authorList>
            <person name="Kono N."/>
            <person name="Nakamura H."/>
            <person name="Ohtoshi R."/>
            <person name="Tomita M."/>
            <person name="Numata K."/>
            <person name="Arakawa K."/>
        </authorList>
    </citation>
    <scope>NUCLEOTIDE SEQUENCE [LARGE SCALE GENOMIC DNA]</scope>
</reference>
<organism evidence="1 2">
    <name type="scientific">Eumeta variegata</name>
    <name type="common">Bagworm moth</name>
    <name type="synonym">Eumeta japonica</name>
    <dbReference type="NCBI Taxonomy" id="151549"/>
    <lineage>
        <taxon>Eukaryota</taxon>
        <taxon>Metazoa</taxon>
        <taxon>Ecdysozoa</taxon>
        <taxon>Arthropoda</taxon>
        <taxon>Hexapoda</taxon>
        <taxon>Insecta</taxon>
        <taxon>Pterygota</taxon>
        <taxon>Neoptera</taxon>
        <taxon>Endopterygota</taxon>
        <taxon>Lepidoptera</taxon>
        <taxon>Glossata</taxon>
        <taxon>Ditrysia</taxon>
        <taxon>Tineoidea</taxon>
        <taxon>Psychidae</taxon>
        <taxon>Oiketicinae</taxon>
        <taxon>Eumeta</taxon>
    </lineage>
</organism>
<evidence type="ECO:0000313" key="2">
    <source>
        <dbReference type="Proteomes" id="UP000299102"/>
    </source>
</evidence>
<gene>
    <name evidence="1" type="ORF">EVAR_80112_1</name>
</gene>